<dbReference type="InterPro" id="IPR036188">
    <property type="entry name" value="FAD/NAD-bd_sf"/>
</dbReference>
<organism evidence="6 7">
    <name type="scientific">Streptomyces polygonati</name>
    <dbReference type="NCBI Taxonomy" id="1617087"/>
    <lineage>
        <taxon>Bacteria</taxon>
        <taxon>Bacillati</taxon>
        <taxon>Actinomycetota</taxon>
        <taxon>Actinomycetes</taxon>
        <taxon>Kitasatosporales</taxon>
        <taxon>Streptomycetaceae</taxon>
        <taxon>Streptomyces</taxon>
    </lineage>
</organism>
<reference evidence="7" key="1">
    <citation type="journal article" date="2019" name="Int. J. Syst. Evol. Microbiol.">
        <title>The Global Catalogue of Microorganisms (GCM) 10K type strain sequencing project: providing services to taxonomists for standard genome sequencing and annotation.</title>
        <authorList>
            <consortium name="The Broad Institute Genomics Platform"/>
            <consortium name="The Broad Institute Genome Sequencing Center for Infectious Disease"/>
            <person name="Wu L."/>
            <person name="Ma J."/>
        </authorList>
    </citation>
    <scope>NUCLEOTIDE SEQUENCE [LARGE SCALE GENOMIC DNA]</scope>
    <source>
        <strain evidence="7">CGMCC 4.7237</strain>
    </source>
</reference>
<dbReference type="Proteomes" id="UP001595765">
    <property type="component" value="Unassembled WGS sequence"/>
</dbReference>
<comment type="caution">
    <text evidence="6">The sequence shown here is derived from an EMBL/GenBank/DDBJ whole genome shotgun (WGS) entry which is preliminary data.</text>
</comment>
<protein>
    <submittedName>
        <fullName evidence="6">Flavin-containing monooxygenase</fullName>
        <ecNumber evidence="6">1.14.13.-</ecNumber>
    </submittedName>
</protein>
<comment type="similarity">
    <text evidence="2">Belongs to the FAD-binding monooxygenase family.</text>
</comment>
<dbReference type="PANTHER" id="PTHR43872:SF1">
    <property type="entry name" value="MONOOXYGENASE, PUTATIVE (AFU_ORTHOLOGUE AFUA_8G02570)-RELATED"/>
    <property type="match status" value="1"/>
</dbReference>
<dbReference type="InterPro" id="IPR023753">
    <property type="entry name" value="FAD/NAD-binding_dom"/>
</dbReference>
<evidence type="ECO:0000256" key="1">
    <source>
        <dbReference type="ARBA" id="ARBA00001974"/>
    </source>
</evidence>
<comment type="cofactor">
    <cofactor evidence="1">
        <name>FAD</name>
        <dbReference type="ChEBI" id="CHEBI:57692"/>
    </cofactor>
</comment>
<dbReference type="EC" id="1.14.13.-" evidence="6"/>
<evidence type="ECO:0000259" key="5">
    <source>
        <dbReference type="Pfam" id="PF07992"/>
    </source>
</evidence>
<feature type="compositionally biased region" description="Low complexity" evidence="4">
    <location>
        <begin position="8"/>
        <end position="21"/>
    </location>
</feature>
<sequence length="501" mass="54990">MTEPADRTSAASGPTASSPGHPHVDVLIVGAGLSGIGAACHLRREAPGSSYAIVEARGASGGTWDLFRYPGVRSDSDMYTLGYSFRPWRHPESIADGDQILRYVRETAAAYGVDDHITYNSRVLRADWSGQDARWTVTAEDTRSGERTTRTCGFLYICSGYYRYDQPYTPAWQGRSDFAGTVVHPQAWPPELDVGGKRVVVIGSGATAVTLVPALAAAGARVTMLQRSPSFVMALPTRDVVATALHRVLPARRAYAVVRWKNVRLASALYRLCRKYPARMRALFRKGAVRLLPDGYDVDTHFNPAYDPWDQRLCVVPDGDFFAAIRSGAADVVTDRIEAFTATGLRLRSGGRLDADVIVTATGLNLLPLGGIELSLDGQLTELPEHVAFKAMMLDGIPNLAFALGYTNASWTLKADLVSSYVARLLASMRRRGHTVVTPRLPAEPMDTGPYVDMSSGYLQRSLATLPLQGDREPWRLRQHYVKDARLFQDPLADEELEFRA</sequence>
<dbReference type="PRINTS" id="PR00411">
    <property type="entry name" value="PNDRDTASEI"/>
</dbReference>
<dbReference type="SUPFAM" id="SSF51905">
    <property type="entry name" value="FAD/NAD(P)-binding domain"/>
    <property type="match status" value="2"/>
</dbReference>
<dbReference type="PANTHER" id="PTHR43872">
    <property type="entry name" value="MONOOXYGENASE, PUTATIVE (AFU_ORTHOLOGUE AFUA_8G02570)-RELATED"/>
    <property type="match status" value="1"/>
</dbReference>
<evidence type="ECO:0000313" key="6">
    <source>
        <dbReference type="EMBL" id="MFC4033515.1"/>
    </source>
</evidence>
<feature type="region of interest" description="Disordered" evidence="4">
    <location>
        <begin position="1"/>
        <end position="22"/>
    </location>
</feature>
<gene>
    <name evidence="6" type="ORF">ACFO3J_18800</name>
</gene>
<dbReference type="Gene3D" id="3.50.50.60">
    <property type="entry name" value="FAD/NAD(P)-binding domain"/>
    <property type="match status" value="3"/>
</dbReference>
<keyword evidence="3 6" id="KW-0503">Monooxygenase</keyword>
<keyword evidence="7" id="KW-1185">Reference proteome</keyword>
<dbReference type="RefSeq" id="WP_386430606.1">
    <property type="nucleotide sequence ID" value="NZ_JBHSBB010000013.1"/>
</dbReference>
<feature type="domain" description="FAD/NAD(P)-binding" evidence="5">
    <location>
        <begin position="25"/>
        <end position="236"/>
    </location>
</feature>
<evidence type="ECO:0000256" key="3">
    <source>
        <dbReference type="ARBA" id="ARBA00023033"/>
    </source>
</evidence>
<dbReference type="Pfam" id="PF07992">
    <property type="entry name" value="Pyr_redox_2"/>
    <property type="match status" value="1"/>
</dbReference>
<proteinExistence type="inferred from homology"/>
<accession>A0ABV8HNJ8</accession>
<evidence type="ECO:0000256" key="4">
    <source>
        <dbReference type="SAM" id="MobiDB-lite"/>
    </source>
</evidence>
<keyword evidence="6" id="KW-0560">Oxidoreductase</keyword>
<evidence type="ECO:0000313" key="7">
    <source>
        <dbReference type="Proteomes" id="UP001595765"/>
    </source>
</evidence>
<name>A0ABV8HNJ8_9ACTN</name>
<evidence type="ECO:0000256" key="2">
    <source>
        <dbReference type="ARBA" id="ARBA00010139"/>
    </source>
</evidence>
<dbReference type="GO" id="GO:0004497">
    <property type="term" value="F:monooxygenase activity"/>
    <property type="evidence" value="ECO:0007669"/>
    <property type="project" value="UniProtKB-KW"/>
</dbReference>
<dbReference type="InterPro" id="IPR051820">
    <property type="entry name" value="FAD-binding_MO"/>
</dbReference>
<dbReference type="EMBL" id="JBHSBB010000013">
    <property type="protein sequence ID" value="MFC4033515.1"/>
    <property type="molecule type" value="Genomic_DNA"/>
</dbReference>